<sequence length="125" mass="15043">MKSDYGLSLDYGDVEYTVIQKIFQLINYNTIYVKGLQKCQIISEFMPHVNVVNMEDQVCPRLNNLLYEDTLPRYIFHMQFNSKQCTLYKYFHNWFINILNKHIPSFQPTQRPPVQVLQLLYKNQE</sequence>
<organism evidence="1 2">
    <name type="scientific">Aphis craccivora</name>
    <name type="common">Cowpea aphid</name>
    <dbReference type="NCBI Taxonomy" id="307492"/>
    <lineage>
        <taxon>Eukaryota</taxon>
        <taxon>Metazoa</taxon>
        <taxon>Ecdysozoa</taxon>
        <taxon>Arthropoda</taxon>
        <taxon>Hexapoda</taxon>
        <taxon>Insecta</taxon>
        <taxon>Pterygota</taxon>
        <taxon>Neoptera</taxon>
        <taxon>Paraneoptera</taxon>
        <taxon>Hemiptera</taxon>
        <taxon>Sternorrhyncha</taxon>
        <taxon>Aphidomorpha</taxon>
        <taxon>Aphidoidea</taxon>
        <taxon>Aphididae</taxon>
        <taxon>Aphidini</taxon>
        <taxon>Aphis</taxon>
        <taxon>Aphis</taxon>
    </lineage>
</organism>
<reference evidence="1 2" key="1">
    <citation type="submission" date="2019-08" db="EMBL/GenBank/DDBJ databases">
        <title>Whole genome of Aphis craccivora.</title>
        <authorList>
            <person name="Voronova N.V."/>
            <person name="Shulinski R.S."/>
            <person name="Bandarenka Y.V."/>
            <person name="Zhorov D.G."/>
            <person name="Warner D."/>
        </authorList>
    </citation>
    <scope>NUCLEOTIDE SEQUENCE [LARGE SCALE GENOMIC DNA]</scope>
    <source>
        <strain evidence="1">180601</strain>
        <tissue evidence="1">Whole Body</tissue>
    </source>
</reference>
<name>A0A6G0Y8J2_APHCR</name>
<accession>A0A6G0Y8J2</accession>
<comment type="caution">
    <text evidence="1">The sequence shown here is derived from an EMBL/GenBank/DDBJ whole genome shotgun (WGS) entry which is preliminary data.</text>
</comment>
<dbReference type="EMBL" id="VUJU01005470">
    <property type="protein sequence ID" value="KAF0751115.1"/>
    <property type="molecule type" value="Genomic_DNA"/>
</dbReference>
<evidence type="ECO:0000313" key="1">
    <source>
        <dbReference type="EMBL" id="KAF0751115.1"/>
    </source>
</evidence>
<keyword evidence="2" id="KW-1185">Reference proteome</keyword>
<protein>
    <submittedName>
        <fullName evidence="1">Uncharacterized protein</fullName>
    </submittedName>
</protein>
<gene>
    <name evidence="1" type="ORF">FWK35_00013907</name>
</gene>
<proteinExistence type="predicted"/>
<dbReference type="AlphaFoldDB" id="A0A6G0Y8J2"/>
<evidence type="ECO:0000313" key="2">
    <source>
        <dbReference type="Proteomes" id="UP000478052"/>
    </source>
</evidence>
<dbReference type="Proteomes" id="UP000478052">
    <property type="component" value="Unassembled WGS sequence"/>
</dbReference>